<feature type="non-terminal residue" evidence="1">
    <location>
        <position position="1"/>
    </location>
</feature>
<proteinExistence type="predicted"/>
<evidence type="ECO:0000313" key="1">
    <source>
        <dbReference type="EMBL" id="SVD57126.1"/>
    </source>
</evidence>
<reference evidence="1" key="1">
    <citation type="submission" date="2018-05" db="EMBL/GenBank/DDBJ databases">
        <authorList>
            <person name="Lanie J.A."/>
            <person name="Ng W.-L."/>
            <person name="Kazmierczak K.M."/>
            <person name="Andrzejewski T.M."/>
            <person name="Davidsen T.M."/>
            <person name="Wayne K.J."/>
            <person name="Tettelin H."/>
            <person name="Glass J.I."/>
            <person name="Rusch D."/>
            <person name="Podicherti R."/>
            <person name="Tsui H.-C.T."/>
            <person name="Winkler M.E."/>
        </authorList>
    </citation>
    <scope>NUCLEOTIDE SEQUENCE</scope>
</reference>
<dbReference type="GO" id="GO:0016705">
    <property type="term" value="F:oxidoreductase activity, acting on paired donors, with incorporation or reduction of molecular oxygen"/>
    <property type="evidence" value="ECO:0007669"/>
    <property type="project" value="InterPro"/>
</dbReference>
<dbReference type="Gene3D" id="3.20.20.30">
    <property type="entry name" value="Luciferase-like domain"/>
    <property type="match status" value="1"/>
</dbReference>
<sequence length="88" mass="10112">LLPWSNNLDQFKLDVEMPDDEITLDYLMENVWIVGSPETVALKIRAIFEKTGGFGTLLAMGHEWKPRKQWVDSMTLLADEVMPQVNSF</sequence>
<organism evidence="1">
    <name type="scientific">marine metagenome</name>
    <dbReference type="NCBI Taxonomy" id="408172"/>
    <lineage>
        <taxon>unclassified sequences</taxon>
        <taxon>metagenomes</taxon>
        <taxon>ecological metagenomes</taxon>
    </lineage>
</organism>
<evidence type="ECO:0008006" key="2">
    <source>
        <dbReference type="Google" id="ProtNLM"/>
    </source>
</evidence>
<dbReference type="AlphaFoldDB" id="A0A382WDY7"/>
<dbReference type="InterPro" id="IPR036661">
    <property type="entry name" value="Luciferase-like_sf"/>
</dbReference>
<accession>A0A382WDY7</accession>
<gene>
    <name evidence="1" type="ORF">METZ01_LOCUS409980</name>
</gene>
<name>A0A382WDY7_9ZZZZ</name>
<dbReference type="SUPFAM" id="SSF51679">
    <property type="entry name" value="Bacterial luciferase-like"/>
    <property type="match status" value="1"/>
</dbReference>
<protein>
    <recommendedName>
        <fullName evidence="2">Luciferase-like domain-containing protein</fullName>
    </recommendedName>
</protein>
<dbReference type="EMBL" id="UINC01159179">
    <property type="protein sequence ID" value="SVD57126.1"/>
    <property type="molecule type" value="Genomic_DNA"/>
</dbReference>